<evidence type="ECO:0000256" key="1">
    <source>
        <dbReference type="RuleBase" id="RU003939"/>
    </source>
</evidence>
<dbReference type="AlphaFoldDB" id="A0A4P6MND2"/>
<dbReference type="PRINTS" id="PR01727">
    <property type="entry name" value="DNABINDINGHU"/>
</dbReference>
<name>A0A4P6MND2_9BACT</name>
<dbReference type="CDD" id="cd00591">
    <property type="entry name" value="HU_IHF"/>
    <property type="match status" value="1"/>
</dbReference>
<sequence>MTKKEFVAEVASLMGVPVRIANDFFEKFIDVLKDTLARDEKVQLSSLGTFETVVRDERDTINHFTKEKITIKKKRVVKFKPSKYLKDNLAE</sequence>
<reference evidence="2 3" key="1">
    <citation type="submission" date="2019-01" db="EMBL/GenBank/DDBJ databases">
        <title>Complete sequence and annotation of the Mycoplasma phocirhinis strain 852T genome.</title>
        <authorList>
            <person name="Frasca S.Jr."/>
            <person name="Kutish G.F."/>
            <person name="Castellanos Gell J."/>
            <person name="Michaels D.L."/>
            <person name="Brown D.R."/>
        </authorList>
    </citation>
    <scope>NUCLEOTIDE SEQUENCE [LARGE SCALE GENOMIC DNA]</scope>
    <source>
        <strain evidence="2 3">852</strain>
    </source>
</reference>
<dbReference type="KEGG" id="mphi:EG856_00355"/>
<dbReference type="Pfam" id="PF00216">
    <property type="entry name" value="Bac_DNA_binding"/>
    <property type="match status" value="1"/>
</dbReference>
<dbReference type="GO" id="GO:0005829">
    <property type="term" value="C:cytosol"/>
    <property type="evidence" value="ECO:0007669"/>
    <property type="project" value="TreeGrafter"/>
</dbReference>
<organism evidence="2 3">
    <name type="scientific">Mycoplasmopsis phocirhinis</name>
    <dbReference type="NCBI Taxonomy" id="142650"/>
    <lineage>
        <taxon>Bacteria</taxon>
        <taxon>Bacillati</taxon>
        <taxon>Mycoplasmatota</taxon>
        <taxon>Mycoplasmoidales</taxon>
        <taxon>Metamycoplasmataceae</taxon>
        <taxon>Mycoplasmopsis</taxon>
    </lineage>
</organism>
<evidence type="ECO:0000313" key="3">
    <source>
        <dbReference type="Proteomes" id="UP000289326"/>
    </source>
</evidence>
<dbReference type="PANTHER" id="PTHR33175">
    <property type="entry name" value="DNA-BINDING PROTEIN HU"/>
    <property type="match status" value="1"/>
</dbReference>
<dbReference type="GO" id="GO:0030527">
    <property type="term" value="F:structural constituent of chromatin"/>
    <property type="evidence" value="ECO:0007669"/>
    <property type="project" value="InterPro"/>
</dbReference>
<dbReference type="InterPro" id="IPR010992">
    <property type="entry name" value="IHF-like_DNA-bd_dom_sf"/>
</dbReference>
<dbReference type="SMART" id="SM00411">
    <property type="entry name" value="BHL"/>
    <property type="match status" value="1"/>
</dbReference>
<dbReference type="OrthoDB" id="399230at2"/>
<gene>
    <name evidence="2" type="ORF">EG856_00355</name>
</gene>
<keyword evidence="2" id="KW-0238">DNA-binding</keyword>
<dbReference type="InterPro" id="IPR000119">
    <property type="entry name" value="Hist_DNA-bd"/>
</dbReference>
<dbReference type="SUPFAM" id="SSF47729">
    <property type="entry name" value="IHF-like DNA-binding proteins"/>
    <property type="match status" value="1"/>
</dbReference>
<dbReference type="Gene3D" id="4.10.520.10">
    <property type="entry name" value="IHF-like DNA-binding proteins"/>
    <property type="match status" value="1"/>
</dbReference>
<accession>A0A4P6MND2</accession>
<proteinExistence type="inferred from homology"/>
<dbReference type="EMBL" id="CP034841">
    <property type="protein sequence ID" value="QBF34390.1"/>
    <property type="molecule type" value="Genomic_DNA"/>
</dbReference>
<keyword evidence="3" id="KW-1185">Reference proteome</keyword>
<comment type="similarity">
    <text evidence="1">Belongs to the bacterial histone-like protein family.</text>
</comment>
<dbReference type="Proteomes" id="UP000289326">
    <property type="component" value="Chromosome"/>
</dbReference>
<dbReference type="PANTHER" id="PTHR33175:SF2">
    <property type="entry name" value="INTEGRATION HOST FACTOR SUBUNIT ALPHA"/>
    <property type="match status" value="1"/>
</dbReference>
<protein>
    <submittedName>
        <fullName evidence="2">HU family DNA-binding protein</fullName>
    </submittedName>
</protein>
<dbReference type="RefSeq" id="WP_130429168.1">
    <property type="nucleotide sequence ID" value="NZ_CP034841.1"/>
</dbReference>
<dbReference type="GO" id="GO:0003677">
    <property type="term" value="F:DNA binding"/>
    <property type="evidence" value="ECO:0007669"/>
    <property type="project" value="UniProtKB-KW"/>
</dbReference>
<evidence type="ECO:0000313" key="2">
    <source>
        <dbReference type="EMBL" id="QBF34390.1"/>
    </source>
</evidence>